<evidence type="ECO:0000313" key="4">
    <source>
        <dbReference type="Proteomes" id="UP000003779"/>
    </source>
</evidence>
<dbReference type="Pfam" id="PF14031">
    <property type="entry name" value="D-ser_dehydrat"/>
    <property type="match status" value="1"/>
</dbReference>
<feature type="compositionally biased region" description="Basic and acidic residues" evidence="1">
    <location>
        <begin position="7"/>
        <end position="34"/>
    </location>
</feature>
<name>J7LCZ6_NOCAA</name>
<evidence type="ECO:0000256" key="1">
    <source>
        <dbReference type="SAM" id="MobiDB-lite"/>
    </source>
</evidence>
<reference evidence="4" key="2">
    <citation type="submission" date="2012-08" db="EMBL/GenBank/DDBJ databases">
        <title>Whole-genome sequence of Nocardiopsis alba strain ATCC BAA-2165 associated with honeybees.</title>
        <authorList>
            <person name="Qiao J."/>
            <person name="Chen L."/>
            <person name="Li Y."/>
            <person name="Wang J."/>
            <person name="Zhang W."/>
            <person name="Chen S."/>
        </authorList>
    </citation>
    <scope>NUCLEOTIDE SEQUENCE [LARGE SCALE GENOMIC DNA]</scope>
    <source>
        <strain evidence="4">ATCC BAA-2165 / BE74</strain>
    </source>
</reference>
<organism evidence="3 4">
    <name type="scientific">Nocardiopsis alba (strain ATCC BAA-2165 / BE74)</name>
    <dbReference type="NCBI Taxonomy" id="1205910"/>
    <lineage>
        <taxon>Bacteria</taxon>
        <taxon>Bacillati</taxon>
        <taxon>Actinomycetota</taxon>
        <taxon>Actinomycetes</taxon>
        <taxon>Streptosporangiales</taxon>
        <taxon>Nocardiopsidaceae</taxon>
        <taxon>Nocardiopsis</taxon>
    </lineage>
</organism>
<dbReference type="Gene3D" id="2.40.37.20">
    <property type="entry name" value="D-serine dehydratase-like domain"/>
    <property type="match status" value="1"/>
</dbReference>
<evidence type="ECO:0000259" key="2">
    <source>
        <dbReference type="SMART" id="SM01119"/>
    </source>
</evidence>
<sequence length="460" mass="49985">MAPVSDGSRRRCDDRCRNEPQHPVPEEPERHLPEPGRPGSGDHVSDRLSVPEEYIDRHTKGLWWPRDPITLDEFASRRDHLFTGPFTWPLMVLRASDLDRNLSALSDFSRERGLLFAPHGKTAMSPVITRRQIEAGAWGITAATAGQALAFRGFGVSRILVANELLDPKALSWAVAELDADPDFEFLFYVDSSEGVAIASEASAPGGVTRENGRPLRVLVERGTPGGRTGRRTHEGVLSIAREVVNAPGLELAGVAGYEGQLGDAEGVRGFLDDLLEDASALVGEHGLERPVLSVGGSAWFDLVADALGGREDVVPILRSGAYVAHDDGLYRRTTPYNRLPEGPEALAGALELWAQITSVPEEGLAIAGMGRREANHDQGYPIPRVVRRVDGETVPAEGIEVVGLNDHHAYLEVSSGTTLRPGDLVSFGISHPCTAFDRWRIIPVVDDEDRVVDVIATYF</sequence>
<dbReference type="Proteomes" id="UP000003779">
    <property type="component" value="Chromosome"/>
</dbReference>
<dbReference type="PATRIC" id="fig|1205910.3.peg.3301"/>
<dbReference type="KEGG" id="nal:B005_3492"/>
<dbReference type="STRING" id="1205910.B005_3492"/>
<dbReference type="HOGENOM" id="CLU_031639_3_0_11"/>
<dbReference type="Gene3D" id="3.20.20.10">
    <property type="entry name" value="Alanine racemase"/>
    <property type="match status" value="1"/>
</dbReference>
<dbReference type="SUPFAM" id="SSF51419">
    <property type="entry name" value="PLP-binding barrel"/>
    <property type="match status" value="1"/>
</dbReference>
<gene>
    <name evidence="3" type="ordered locus">B005_3492</name>
</gene>
<accession>J7LCZ6</accession>
<dbReference type="InterPro" id="IPR029066">
    <property type="entry name" value="PLP-binding_barrel"/>
</dbReference>
<reference evidence="3 4" key="1">
    <citation type="journal article" date="2012" name="J. Bacteriol.">
        <title>Whole-Genome Sequence of Nocardiopsis alba Strain ATCC BAA-2165, Associated with Honeybees.</title>
        <authorList>
            <person name="Qiao J."/>
            <person name="Chen L."/>
            <person name="Li Y."/>
            <person name="Wang J."/>
            <person name="Zhang W."/>
            <person name="Chen S."/>
        </authorList>
    </citation>
    <scope>NUCLEOTIDE SEQUENCE [LARGE SCALE GENOMIC DNA]</scope>
    <source>
        <strain evidence="4">ATCC BAA-2165 / BE74</strain>
    </source>
</reference>
<evidence type="ECO:0000313" key="3">
    <source>
        <dbReference type="EMBL" id="AFR09290.1"/>
    </source>
</evidence>
<dbReference type="PANTHER" id="PTHR28004">
    <property type="entry name" value="ZGC:162816-RELATED"/>
    <property type="match status" value="1"/>
</dbReference>
<protein>
    <submittedName>
        <fullName evidence="3">Putative D-serine deaminase protein</fullName>
    </submittedName>
</protein>
<dbReference type="AlphaFoldDB" id="J7LCZ6"/>
<feature type="region of interest" description="Disordered" evidence="1">
    <location>
        <begin position="1"/>
        <end position="46"/>
    </location>
</feature>
<feature type="domain" description="D-serine dehydratase-like" evidence="2">
    <location>
        <begin position="350"/>
        <end position="447"/>
    </location>
</feature>
<dbReference type="InterPro" id="IPR051466">
    <property type="entry name" value="D-amino_acid_metab_enzyme"/>
</dbReference>
<dbReference type="EMBL" id="CP003788">
    <property type="protein sequence ID" value="AFR09290.1"/>
    <property type="molecule type" value="Genomic_DNA"/>
</dbReference>
<proteinExistence type="predicted"/>
<dbReference type="eggNOG" id="COG3616">
    <property type="taxonomic scope" value="Bacteria"/>
</dbReference>
<dbReference type="PANTHER" id="PTHR28004:SF8">
    <property type="entry name" value="D-SERINE DEAMINASE"/>
    <property type="match status" value="1"/>
</dbReference>
<dbReference type="InterPro" id="IPR026956">
    <property type="entry name" value="D-ser_dehydrat-like_dom"/>
</dbReference>
<dbReference type="SMART" id="SM01119">
    <property type="entry name" value="D-ser_dehydrat"/>
    <property type="match status" value="1"/>
</dbReference>
<dbReference type="InterPro" id="IPR042208">
    <property type="entry name" value="D-ser_dehydrat-like_sf"/>
</dbReference>